<reference evidence="1" key="1">
    <citation type="journal article" date="2021" name="Proc. Natl. Acad. Sci. U.S.A.">
        <title>A Catalog of Tens of Thousands of Viruses from Human Metagenomes Reveals Hidden Associations with Chronic Diseases.</title>
        <authorList>
            <person name="Tisza M.J."/>
            <person name="Buck C.B."/>
        </authorList>
    </citation>
    <scope>NUCLEOTIDE SEQUENCE</scope>
    <source>
        <strain evidence="1">CtGns7</strain>
    </source>
</reference>
<proteinExistence type="predicted"/>
<sequence length="409" mass="47027">MAQSNKDYYKEITQEWINDTFEDTTLNTIIKEEKYPFNEQYKSFDVHIDSVSEVSTNLTKVMGDYIAVLFKDCSHRNYRGQKYKWEGETYLCYDKINKLSKVANAKLIRCNNEISWLDKSNGNILTEKVFFGYEVSSTNQQVAKTATVENRRLILYVQGNDKTKTIDLNQRFMFQHSQCYKVEQIDNYNQEEGTNGDVTMIKIYLVYSPLLPIDNKELNVCDYYAVDYRVKIDSDNISQIQGFQGQLTANVMKDNELATDMPISWSTSDNKTVSIDSNGIYRLIGNKGSKAEIKAYLTDNENIYDTITINIVDDYLPEKKIIISPSDVTELNEMESLEITCGVYIEGEKQNIAIQCIPSGADSRHYQLEETIDGFKVTNLKMDKNLLTLTFKADGCDDVELKIKLKSLL</sequence>
<name>A0A8S5S8Y6_9VIRU</name>
<organism evidence="1">
    <name type="scientific">Phage sp. ctGns7</name>
    <dbReference type="NCBI Taxonomy" id="2828003"/>
    <lineage>
        <taxon>Viruses</taxon>
    </lineage>
</organism>
<dbReference type="SUPFAM" id="SSF49373">
    <property type="entry name" value="Invasin/intimin cell-adhesion fragments"/>
    <property type="match status" value="1"/>
</dbReference>
<protein>
    <submittedName>
        <fullName evidence="1">Head closure knob</fullName>
    </submittedName>
</protein>
<dbReference type="Gene3D" id="2.60.40.1080">
    <property type="match status" value="1"/>
</dbReference>
<dbReference type="InterPro" id="IPR008964">
    <property type="entry name" value="Invasin/intimin_cell_adhesion"/>
</dbReference>
<accession>A0A8S5S8Y6</accession>
<dbReference type="EMBL" id="BK032555">
    <property type="protein sequence ID" value="DAF47376.1"/>
    <property type="molecule type" value="Genomic_DNA"/>
</dbReference>
<evidence type="ECO:0000313" key="1">
    <source>
        <dbReference type="EMBL" id="DAF47376.1"/>
    </source>
</evidence>